<gene>
    <name evidence="1" type="ORF">JG688_00014862</name>
</gene>
<evidence type="ECO:0000313" key="2">
    <source>
        <dbReference type="Proteomes" id="UP000709295"/>
    </source>
</evidence>
<accession>A0A8J5I755</accession>
<name>A0A8J5I755_9STRA</name>
<organism evidence="1 2">
    <name type="scientific">Phytophthora aleatoria</name>
    <dbReference type="NCBI Taxonomy" id="2496075"/>
    <lineage>
        <taxon>Eukaryota</taxon>
        <taxon>Sar</taxon>
        <taxon>Stramenopiles</taxon>
        <taxon>Oomycota</taxon>
        <taxon>Peronosporomycetes</taxon>
        <taxon>Peronosporales</taxon>
        <taxon>Peronosporaceae</taxon>
        <taxon>Phytophthora</taxon>
    </lineage>
</organism>
<dbReference type="Proteomes" id="UP000709295">
    <property type="component" value="Unassembled WGS sequence"/>
</dbReference>
<reference evidence="1" key="1">
    <citation type="submission" date="2021-01" db="EMBL/GenBank/DDBJ databases">
        <title>Phytophthora aleatoria, a newly-described species from Pinus radiata is distinct from Phytophthora cactorum isolates based on comparative genomics.</title>
        <authorList>
            <person name="Mcdougal R."/>
            <person name="Panda P."/>
            <person name="Williams N."/>
            <person name="Studholme D.J."/>
        </authorList>
    </citation>
    <scope>NUCLEOTIDE SEQUENCE</scope>
    <source>
        <strain evidence="1">NZFS 4037</strain>
    </source>
</reference>
<protein>
    <submittedName>
        <fullName evidence="1">Uncharacterized protein</fullName>
    </submittedName>
</protein>
<evidence type="ECO:0000313" key="1">
    <source>
        <dbReference type="EMBL" id="KAG6948929.1"/>
    </source>
</evidence>
<dbReference type="EMBL" id="JAENGY010001486">
    <property type="protein sequence ID" value="KAG6948929.1"/>
    <property type="molecule type" value="Genomic_DNA"/>
</dbReference>
<comment type="caution">
    <text evidence="1">The sequence shown here is derived from an EMBL/GenBank/DDBJ whole genome shotgun (WGS) entry which is preliminary data.</text>
</comment>
<keyword evidence="2" id="KW-1185">Reference proteome</keyword>
<sequence length="52" mass="5710">MLTSTRRRFCDRKFTTRAWSSSMMIPSILTTCSASCGTVRPGPAVKLHCAST</sequence>
<proteinExistence type="predicted"/>
<dbReference type="AlphaFoldDB" id="A0A8J5I755"/>